<keyword evidence="2" id="KW-0732">Signal</keyword>
<evidence type="ECO:0000313" key="3">
    <source>
        <dbReference type="EnsemblMetazoa" id="G31120.4:cds"/>
    </source>
</evidence>
<feature type="transmembrane region" description="Helical" evidence="1">
    <location>
        <begin position="53"/>
        <end position="77"/>
    </location>
</feature>
<proteinExistence type="predicted"/>
<dbReference type="Proteomes" id="UP000005408">
    <property type="component" value="Unassembled WGS sequence"/>
</dbReference>
<keyword evidence="1" id="KW-0812">Transmembrane</keyword>
<keyword evidence="1" id="KW-0472">Membrane</keyword>
<reference evidence="3" key="1">
    <citation type="submission" date="2022-08" db="UniProtKB">
        <authorList>
            <consortium name="EnsemblMetazoa"/>
        </authorList>
    </citation>
    <scope>IDENTIFICATION</scope>
    <source>
        <strain evidence="3">05x7-T-G4-1.051#20</strain>
    </source>
</reference>
<dbReference type="AlphaFoldDB" id="A0A8W8M903"/>
<evidence type="ECO:0000256" key="1">
    <source>
        <dbReference type="SAM" id="Phobius"/>
    </source>
</evidence>
<sequence>MASLQIIFVFGILFHLLGFLSASCVYKLDDSGSRYVSCVQHYVDSDRLSVGTVAGAVFGCLAFIGLVVLAVTIFCWWKKGRQSGTQRTIASTSASKYAVRSNQAGAHPTNPAQPQIIVTNTETQQNYPMTSKDGAYTMRMHTDCQARSERCRSQETGTHRSGRCGLQARPAIVCTVLTRSSGDA</sequence>
<feature type="chain" id="PRO_5036451425" evidence="2">
    <location>
        <begin position="23"/>
        <end position="184"/>
    </location>
</feature>
<keyword evidence="1" id="KW-1133">Transmembrane helix</keyword>
<organism evidence="3 4">
    <name type="scientific">Magallana gigas</name>
    <name type="common">Pacific oyster</name>
    <name type="synonym">Crassostrea gigas</name>
    <dbReference type="NCBI Taxonomy" id="29159"/>
    <lineage>
        <taxon>Eukaryota</taxon>
        <taxon>Metazoa</taxon>
        <taxon>Spiralia</taxon>
        <taxon>Lophotrochozoa</taxon>
        <taxon>Mollusca</taxon>
        <taxon>Bivalvia</taxon>
        <taxon>Autobranchia</taxon>
        <taxon>Pteriomorphia</taxon>
        <taxon>Ostreida</taxon>
        <taxon>Ostreoidea</taxon>
        <taxon>Ostreidae</taxon>
        <taxon>Magallana</taxon>
    </lineage>
</organism>
<feature type="signal peptide" evidence="2">
    <location>
        <begin position="1"/>
        <end position="22"/>
    </location>
</feature>
<keyword evidence="4" id="KW-1185">Reference proteome</keyword>
<evidence type="ECO:0000256" key="2">
    <source>
        <dbReference type="SAM" id="SignalP"/>
    </source>
</evidence>
<protein>
    <submittedName>
        <fullName evidence="3">Uncharacterized protein</fullName>
    </submittedName>
</protein>
<name>A0A8W8M903_MAGGI</name>
<dbReference type="EnsemblMetazoa" id="G31120.4">
    <property type="protein sequence ID" value="G31120.4:cds"/>
    <property type="gene ID" value="G31120"/>
</dbReference>
<evidence type="ECO:0000313" key="4">
    <source>
        <dbReference type="Proteomes" id="UP000005408"/>
    </source>
</evidence>
<accession>A0A8W8M903</accession>